<name>A0AC60QAG1_IXOPE</name>
<evidence type="ECO:0000313" key="1">
    <source>
        <dbReference type="EMBL" id="KAG0431036.1"/>
    </source>
</evidence>
<reference evidence="1 2" key="1">
    <citation type="journal article" date="2020" name="Cell">
        <title>Large-Scale Comparative Analyses of Tick Genomes Elucidate Their Genetic Diversity and Vector Capacities.</title>
        <authorList>
            <consortium name="Tick Genome and Microbiome Consortium (TIGMIC)"/>
            <person name="Jia N."/>
            <person name="Wang J."/>
            <person name="Shi W."/>
            <person name="Du L."/>
            <person name="Sun Y."/>
            <person name="Zhan W."/>
            <person name="Jiang J.F."/>
            <person name="Wang Q."/>
            <person name="Zhang B."/>
            <person name="Ji P."/>
            <person name="Bell-Sakyi L."/>
            <person name="Cui X.M."/>
            <person name="Yuan T.T."/>
            <person name="Jiang B.G."/>
            <person name="Yang W.F."/>
            <person name="Lam T.T."/>
            <person name="Chang Q.C."/>
            <person name="Ding S.J."/>
            <person name="Wang X.J."/>
            <person name="Zhu J.G."/>
            <person name="Ruan X.D."/>
            <person name="Zhao L."/>
            <person name="Wei J.T."/>
            <person name="Ye R.Z."/>
            <person name="Que T.C."/>
            <person name="Du C.H."/>
            <person name="Zhou Y.H."/>
            <person name="Cheng J.X."/>
            <person name="Dai P.F."/>
            <person name="Guo W.B."/>
            <person name="Han X.H."/>
            <person name="Huang E.J."/>
            <person name="Li L.F."/>
            <person name="Wei W."/>
            <person name="Gao Y.C."/>
            <person name="Liu J.Z."/>
            <person name="Shao H.Z."/>
            <person name="Wang X."/>
            <person name="Wang C.C."/>
            <person name="Yang T.C."/>
            <person name="Huo Q.B."/>
            <person name="Li W."/>
            <person name="Chen H.Y."/>
            <person name="Chen S.E."/>
            <person name="Zhou L.G."/>
            <person name="Ni X.B."/>
            <person name="Tian J.H."/>
            <person name="Sheng Y."/>
            <person name="Liu T."/>
            <person name="Pan Y.S."/>
            <person name="Xia L.Y."/>
            <person name="Li J."/>
            <person name="Zhao F."/>
            <person name="Cao W.C."/>
        </authorList>
    </citation>
    <scope>NUCLEOTIDE SEQUENCE [LARGE SCALE GENOMIC DNA]</scope>
    <source>
        <strain evidence="1">Iper-2018</strain>
    </source>
</reference>
<comment type="caution">
    <text evidence="1">The sequence shown here is derived from an EMBL/GenBank/DDBJ whole genome shotgun (WGS) entry which is preliminary data.</text>
</comment>
<keyword evidence="2" id="KW-1185">Reference proteome</keyword>
<proteinExistence type="predicted"/>
<evidence type="ECO:0000313" key="2">
    <source>
        <dbReference type="Proteomes" id="UP000805193"/>
    </source>
</evidence>
<accession>A0AC60QAG1</accession>
<dbReference type="Proteomes" id="UP000805193">
    <property type="component" value="Unassembled WGS sequence"/>
</dbReference>
<organism evidence="1 2">
    <name type="scientific">Ixodes persulcatus</name>
    <name type="common">Taiga tick</name>
    <dbReference type="NCBI Taxonomy" id="34615"/>
    <lineage>
        <taxon>Eukaryota</taxon>
        <taxon>Metazoa</taxon>
        <taxon>Ecdysozoa</taxon>
        <taxon>Arthropoda</taxon>
        <taxon>Chelicerata</taxon>
        <taxon>Arachnida</taxon>
        <taxon>Acari</taxon>
        <taxon>Parasitiformes</taxon>
        <taxon>Ixodida</taxon>
        <taxon>Ixodoidea</taxon>
        <taxon>Ixodidae</taxon>
        <taxon>Ixodinae</taxon>
        <taxon>Ixodes</taxon>
    </lineage>
</organism>
<dbReference type="EMBL" id="JABSTQ010009265">
    <property type="protein sequence ID" value="KAG0431036.1"/>
    <property type="molecule type" value="Genomic_DNA"/>
</dbReference>
<protein>
    <submittedName>
        <fullName evidence="1">Uncharacterized protein</fullName>
    </submittedName>
</protein>
<sequence length="165" mass="17035">MARGLHRLCCDGGPGRRTARLGRPGRSCAPCAGEKGLAPRHSLPKVWGLSPKQRVTVDPPAVTAPRTTSPAALRGSTARGSPTPASVTAVSGASSVTPSALVGGRRGLLPDTESRLLDADTCSTNLGSSLDRRGMTGRWSAAMLGRHATTRSVRETAIDVRCASL</sequence>
<gene>
    <name evidence="1" type="ORF">HPB47_022155</name>
</gene>